<evidence type="ECO:0000313" key="5">
    <source>
        <dbReference type="EMBL" id="PZQ20022.1"/>
    </source>
</evidence>
<dbReference type="Proteomes" id="UP000248597">
    <property type="component" value="Unassembled WGS sequence"/>
</dbReference>
<evidence type="ECO:0000256" key="2">
    <source>
        <dbReference type="ARBA" id="ARBA00023125"/>
    </source>
</evidence>
<dbReference type="SUPFAM" id="SSF47413">
    <property type="entry name" value="lambda repressor-like DNA-binding domains"/>
    <property type="match status" value="1"/>
</dbReference>
<dbReference type="Gene3D" id="1.10.260.40">
    <property type="entry name" value="lambda repressor-like DNA-binding domains"/>
    <property type="match status" value="1"/>
</dbReference>
<feature type="domain" description="HTH cro/C1-type" evidence="4">
    <location>
        <begin position="35"/>
        <end position="89"/>
    </location>
</feature>
<dbReference type="PANTHER" id="PTHR46797:SF23">
    <property type="entry name" value="HTH-TYPE TRANSCRIPTIONAL REGULATOR SUTR"/>
    <property type="match status" value="1"/>
</dbReference>
<evidence type="ECO:0000256" key="3">
    <source>
        <dbReference type="ARBA" id="ARBA00023163"/>
    </source>
</evidence>
<dbReference type="GO" id="GO:0005829">
    <property type="term" value="C:cytosol"/>
    <property type="evidence" value="ECO:0007669"/>
    <property type="project" value="TreeGrafter"/>
</dbReference>
<evidence type="ECO:0000313" key="6">
    <source>
        <dbReference type="Proteomes" id="UP000248597"/>
    </source>
</evidence>
<dbReference type="CDD" id="cd00093">
    <property type="entry name" value="HTH_XRE"/>
    <property type="match status" value="1"/>
</dbReference>
<dbReference type="GO" id="GO:0003677">
    <property type="term" value="F:DNA binding"/>
    <property type="evidence" value="ECO:0007669"/>
    <property type="project" value="UniProtKB-KW"/>
</dbReference>
<organism evidence="5 6">
    <name type="scientific">Sphingopyxis macrogoltabida</name>
    <name type="common">Sphingomonas macrogoltabidus</name>
    <dbReference type="NCBI Taxonomy" id="33050"/>
    <lineage>
        <taxon>Bacteria</taxon>
        <taxon>Pseudomonadati</taxon>
        <taxon>Pseudomonadota</taxon>
        <taxon>Alphaproteobacteria</taxon>
        <taxon>Sphingomonadales</taxon>
        <taxon>Sphingomonadaceae</taxon>
        <taxon>Sphingopyxis</taxon>
    </lineage>
</organism>
<name>A0A2W5KSK7_SPHMC</name>
<dbReference type="InterPro" id="IPR050807">
    <property type="entry name" value="TransReg_Diox_bact_type"/>
</dbReference>
<dbReference type="EMBL" id="QFPJ01000105">
    <property type="protein sequence ID" value="PZQ20022.1"/>
    <property type="molecule type" value="Genomic_DNA"/>
</dbReference>
<dbReference type="AlphaFoldDB" id="A0A2W5KSK7"/>
<evidence type="ECO:0000256" key="1">
    <source>
        <dbReference type="ARBA" id="ARBA00023015"/>
    </source>
</evidence>
<comment type="caution">
    <text evidence="5">The sequence shown here is derived from an EMBL/GenBank/DDBJ whole genome shotgun (WGS) entry which is preliminary data.</text>
</comment>
<gene>
    <name evidence="5" type="ORF">DI569_16700</name>
</gene>
<dbReference type="InterPro" id="IPR001387">
    <property type="entry name" value="Cro/C1-type_HTH"/>
</dbReference>
<dbReference type="Pfam" id="PF01381">
    <property type="entry name" value="HTH_3"/>
    <property type="match status" value="1"/>
</dbReference>
<accession>A0A2W5KSK7</accession>
<proteinExistence type="predicted"/>
<protein>
    <submittedName>
        <fullName evidence="5">XRE family transcriptional regulator</fullName>
    </submittedName>
</protein>
<dbReference type="PANTHER" id="PTHR46797">
    <property type="entry name" value="HTH-TYPE TRANSCRIPTIONAL REGULATOR"/>
    <property type="match status" value="1"/>
</dbReference>
<dbReference type="GO" id="GO:0003700">
    <property type="term" value="F:DNA-binding transcription factor activity"/>
    <property type="evidence" value="ECO:0007669"/>
    <property type="project" value="TreeGrafter"/>
</dbReference>
<sequence length="103" mass="11172">MLRQLLVAYTQQCDGAGASTVAGVTDTRKTFSLNLKAVRQARKMSQEALADIAGIDRTFISLLENEKYSISIDKVDSLAAALQIDAWELLHPDTAAKFTAPSD</sequence>
<keyword evidence="2" id="KW-0238">DNA-binding</keyword>
<dbReference type="SMART" id="SM00530">
    <property type="entry name" value="HTH_XRE"/>
    <property type="match status" value="1"/>
</dbReference>
<keyword evidence="3" id="KW-0804">Transcription</keyword>
<keyword evidence="1" id="KW-0805">Transcription regulation</keyword>
<dbReference type="PROSITE" id="PS50943">
    <property type="entry name" value="HTH_CROC1"/>
    <property type="match status" value="1"/>
</dbReference>
<dbReference type="InterPro" id="IPR010982">
    <property type="entry name" value="Lambda_DNA-bd_dom_sf"/>
</dbReference>
<evidence type="ECO:0000259" key="4">
    <source>
        <dbReference type="PROSITE" id="PS50943"/>
    </source>
</evidence>
<reference evidence="5 6" key="1">
    <citation type="submission" date="2017-08" db="EMBL/GenBank/DDBJ databases">
        <title>Infants hospitalized years apart are colonized by the same room-sourced microbial strains.</title>
        <authorList>
            <person name="Brooks B."/>
            <person name="Olm M.R."/>
            <person name="Firek B.A."/>
            <person name="Baker R."/>
            <person name="Thomas B.C."/>
            <person name="Morowitz M.J."/>
            <person name="Banfield J.F."/>
        </authorList>
    </citation>
    <scope>NUCLEOTIDE SEQUENCE [LARGE SCALE GENOMIC DNA]</scope>
    <source>
        <strain evidence="5">S2_005_003_R2_47</strain>
    </source>
</reference>